<comment type="caution">
    <text evidence="1">The sequence shown here is derived from an EMBL/GenBank/DDBJ whole genome shotgun (WGS) entry which is preliminary data.</text>
</comment>
<dbReference type="InterPro" id="IPR026408">
    <property type="entry name" value="GG_sam_targ_CFB"/>
</dbReference>
<dbReference type="AlphaFoldDB" id="A0A015X7W9"/>
<accession>A0A015X7W9</accession>
<reference evidence="1 2" key="1">
    <citation type="submission" date="2014-02" db="EMBL/GenBank/DDBJ databases">
        <authorList>
            <person name="Sears C."/>
            <person name="Carroll K."/>
            <person name="Sack B.R."/>
            <person name="Qadri F."/>
            <person name="Myers L.L."/>
            <person name="Chung G.-T."/>
            <person name="Escheverria P."/>
            <person name="Fraser C.M."/>
            <person name="Sadzewicz L."/>
            <person name="Shefchek K.A."/>
            <person name="Tallon L."/>
            <person name="Das S.P."/>
            <person name="Daugherty S."/>
            <person name="Mongodin E.F."/>
        </authorList>
    </citation>
    <scope>NUCLEOTIDE SEQUENCE [LARGE SCALE GENOMIC DNA]</scope>
    <source>
        <strain evidence="2">3998T(B)3</strain>
    </source>
</reference>
<name>A0A015X7W9_BACFG</name>
<dbReference type="PATRIC" id="fig|1339316.3.peg.4368"/>
<dbReference type="Proteomes" id="UP000020773">
    <property type="component" value="Unassembled WGS sequence"/>
</dbReference>
<organism evidence="1 2">
    <name type="scientific">Bacteroides fragilis str. 3998T(B)3</name>
    <dbReference type="NCBI Taxonomy" id="1339316"/>
    <lineage>
        <taxon>Bacteria</taxon>
        <taxon>Pseudomonadati</taxon>
        <taxon>Bacteroidota</taxon>
        <taxon>Bacteroidia</taxon>
        <taxon>Bacteroidales</taxon>
        <taxon>Bacteroidaceae</taxon>
        <taxon>Bacteroides</taxon>
    </lineage>
</organism>
<dbReference type="NCBIfam" id="TIGR04149">
    <property type="entry name" value="GG_sam_targ_CFB"/>
    <property type="match status" value="1"/>
</dbReference>
<protein>
    <submittedName>
        <fullName evidence="1">Natural product, GG-Bacteroidales family domain protein</fullName>
    </submittedName>
</protein>
<sequence>MKKLSKIKLTNLSQEDLADREMNALRGGHTCGCACIKGAEFKATNYSANVADDKYSPEGNIICNWVGGSGSDMAVYGGSKVPGMP</sequence>
<proteinExistence type="predicted"/>
<evidence type="ECO:0000313" key="1">
    <source>
        <dbReference type="EMBL" id="EXY88765.1"/>
    </source>
</evidence>
<dbReference type="RefSeq" id="WP_032555902.1">
    <property type="nucleotide sequence ID" value="NZ_JGDB01000270.1"/>
</dbReference>
<dbReference type="EMBL" id="JGDB01000270">
    <property type="protein sequence ID" value="EXY88765.1"/>
    <property type="molecule type" value="Genomic_DNA"/>
</dbReference>
<evidence type="ECO:0000313" key="2">
    <source>
        <dbReference type="Proteomes" id="UP000020773"/>
    </source>
</evidence>
<gene>
    <name evidence="1" type="ORF">M125_4598</name>
</gene>